<dbReference type="InterPro" id="IPR024079">
    <property type="entry name" value="MetalloPept_cat_dom_sf"/>
</dbReference>
<comment type="caution">
    <text evidence="1">The sequence shown here is derived from an EMBL/GenBank/DDBJ whole genome shotgun (WGS) entry which is preliminary data.</text>
</comment>
<evidence type="ECO:0000313" key="1">
    <source>
        <dbReference type="EMBL" id="CAF9931620.1"/>
    </source>
</evidence>
<gene>
    <name evidence="1" type="ORF">ALECFALPRED_005038</name>
</gene>
<accession>A0A8H3FX21</accession>
<keyword evidence="2" id="KW-1185">Reference proteome</keyword>
<dbReference type="Gene3D" id="3.40.390.10">
    <property type="entry name" value="Collagenase (Catalytic Domain)"/>
    <property type="match status" value="1"/>
</dbReference>
<organism evidence="1 2">
    <name type="scientific">Alectoria fallacina</name>
    <dbReference type="NCBI Taxonomy" id="1903189"/>
    <lineage>
        <taxon>Eukaryota</taxon>
        <taxon>Fungi</taxon>
        <taxon>Dikarya</taxon>
        <taxon>Ascomycota</taxon>
        <taxon>Pezizomycotina</taxon>
        <taxon>Lecanoromycetes</taxon>
        <taxon>OSLEUM clade</taxon>
        <taxon>Lecanoromycetidae</taxon>
        <taxon>Lecanorales</taxon>
        <taxon>Lecanorineae</taxon>
        <taxon>Parmeliaceae</taxon>
        <taxon>Alectoria</taxon>
    </lineage>
</organism>
<dbReference type="AlphaFoldDB" id="A0A8H3FX21"/>
<protein>
    <submittedName>
        <fullName evidence="1">Uncharacterized protein</fullName>
    </submittedName>
</protein>
<dbReference type="GO" id="GO:0008237">
    <property type="term" value="F:metallopeptidase activity"/>
    <property type="evidence" value="ECO:0007669"/>
    <property type="project" value="InterPro"/>
</dbReference>
<proteinExistence type="predicted"/>
<dbReference type="OrthoDB" id="5290324at2759"/>
<reference evidence="1" key="1">
    <citation type="submission" date="2021-03" db="EMBL/GenBank/DDBJ databases">
        <authorList>
            <person name="Tagirdzhanova G."/>
        </authorList>
    </citation>
    <scope>NUCLEOTIDE SEQUENCE</scope>
</reference>
<sequence length="269" mass="30356">MRCTHALPQQMPNDITKSNGYTIQHCSLLTAQVQNTLENLYDVLPPAIWQTHYGVASAPYQALFKDSYYETVVDDVLSKILIGEPIHWGAEILVPSLVCALKAETVIVHRAGQDIDIYDICMQNPSWAVLYYPEPSDIFICPIFFLLPTLPSAGNCPTVNEATDKFEGNITAFLQSQVYVLLHEIAHFYIGVTVEDSVDEVVDWNYAFSLSPRNATCNALNYVLFVASELTFVTMVYNRWALIVLLKVSTRNVKNSRKQINRTILEVED</sequence>
<name>A0A8H3FX21_9LECA</name>
<dbReference type="SUPFAM" id="SSF55486">
    <property type="entry name" value="Metalloproteases ('zincins'), catalytic domain"/>
    <property type="match status" value="1"/>
</dbReference>
<evidence type="ECO:0000313" key="2">
    <source>
        <dbReference type="Proteomes" id="UP000664203"/>
    </source>
</evidence>
<dbReference type="Proteomes" id="UP000664203">
    <property type="component" value="Unassembled WGS sequence"/>
</dbReference>
<dbReference type="EMBL" id="CAJPDR010000309">
    <property type="protein sequence ID" value="CAF9931620.1"/>
    <property type="molecule type" value="Genomic_DNA"/>
</dbReference>